<reference evidence="2" key="1">
    <citation type="journal article" date="2019" name="Int. J. Syst. Evol. Microbiol.">
        <title>The Global Catalogue of Microorganisms (GCM) 10K type strain sequencing project: providing services to taxonomists for standard genome sequencing and annotation.</title>
        <authorList>
            <consortium name="The Broad Institute Genomics Platform"/>
            <consortium name="The Broad Institute Genome Sequencing Center for Infectious Disease"/>
            <person name="Wu L."/>
            <person name="Ma J."/>
        </authorList>
    </citation>
    <scope>NUCLEOTIDE SEQUENCE [LARGE SCALE GENOMIC DNA]</scope>
    <source>
        <strain evidence="2">CGMCC 1.15480</strain>
    </source>
</reference>
<evidence type="ECO:0000313" key="2">
    <source>
        <dbReference type="Proteomes" id="UP000597761"/>
    </source>
</evidence>
<sequence length="55" mass="6165">MVEKLARGRLSVAECAALGLELHEGRRRFVNLGHGEEAITLHRDGSHSRYVPGRR</sequence>
<gene>
    <name evidence="1" type="ORF">GCM10011512_29270</name>
</gene>
<dbReference type="RefSeq" id="WP_188669175.1">
    <property type="nucleotide sequence ID" value="NZ_BMJI01000031.1"/>
</dbReference>
<accession>A0ABQ1PP61</accession>
<organism evidence="1 2">
    <name type="scientific">Tersicoccus solisilvae</name>
    <dbReference type="NCBI Taxonomy" id="1882339"/>
    <lineage>
        <taxon>Bacteria</taxon>
        <taxon>Bacillati</taxon>
        <taxon>Actinomycetota</taxon>
        <taxon>Actinomycetes</taxon>
        <taxon>Micrococcales</taxon>
        <taxon>Micrococcaceae</taxon>
        <taxon>Tersicoccus</taxon>
    </lineage>
</organism>
<name>A0ABQ1PP61_9MICC</name>
<evidence type="ECO:0000313" key="1">
    <source>
        <dbReference type="EMBL" id="GGD00544.1"/>
    </source>
</evidence>
<proteinExistence type="predicted"/>
<comment type="caution">
    <text evidence="1">The sequence shown here is derived from an EMBL/GenBank/DDBJ whole genome shotgun (WGS) entry which is preliminary data.</text>
</comment>
<dbReference type="EMBL" id="BMJI01000031">
    <property type="protein sequence ID" value="GGD00544.1"/>
    <property type="molecule type" value="Genomic_DNA"/>
</dbReference>
<keyword evidence="2" id="KW-1185">Reference proteome</keyword>
<protein>
    <submittedName>
        <fullName evidence="1">Uncharacterized protein</fullName>
    </submittedName>
</protein>
<dbReference type="Proteomes" id="UP000597761">
    <property type="component" value="Unassembled WGS sequence"/>
</dbReference>